<evidence type="ECO:0000259" key="2">
    <source>
        <dbReference type="Pfam" id="PF02557"/>
    </source>
</evidence>
<evidence type="ECO:0000313" key="3">
    <source>
        <dbReference type="EMBL" id="RAI80074.1"/>
    </source>
</evidence>
<dbReference type="InterPro" id="IPR009045">
    <property type="entry name" value="Zn_M74/Hedgehog-like"/>
</dbReference>
<feature type="region of interest" description="Disordered" evidence="1">
    <location>
        <begin position="24"/>
        <end position="49"/>
    </location>
</feature>
<keyword evidence="4" id="KW-1185">Reference proteome</keyword>
<evidence type="ECO:0000313" key="4">
    <source>
        <dbReference type="Proteomes" id="UP000229523"/>
    </source>
</evidence>
<dbReference type="GO" id="GO:0006508">
    <property type="term" value="P:proteolysis"/>
    <property type="evidence" value="ECO:0007669"/>
    <property type="project" value="InterPro"/>
</dbReference>
<dbReference type="Proteomes" id="UP000229523">
    <property type="component" value="Unassembled WGS sequence"/>
</dbReference>
<dbReference type="Gene3D" id="3.30.1380.10">
    <property type="match status" value="1"/>
</dbReference>
<proteinExistence type="predicted"/>
<comment type="caution">
    <text evidence="3">The sequence shown here is derived from an EMBL/GenBank/DDBJ whole genome shotgun (WGS) entry which is preliminary data.</text>
</comment>
<name>A0A2G5NLX0_9STAP</name>
<feature type="domain" description="D-alanyl-D-alanine carboxypeptidase-like core" evidence="2">
    <location>
        <begin position="92"/>
        <end position="217"/>
    </location>
</feature>
<dbReference type="PANTHER" id="PTHR34385">
    <property type="entry name" value="D-ALANYL-D-ALANINE CARBOXYPEPTIDASE"/>
    <property type="match status" value="1"/>
</dbReference>
<sequence>MKKILLASVLLLTSCSLPESIVKPEKSEEKAADTKDTQQKNKVVQQKKETLQKKKVPKYNKEVKNGVTYINGILIVNKKISLPPTYNPGENKSVRKILNKMIVDAQKDNMHLVVRSAYRSYAAQKALYDKFVALDGQQIAESYSAKPGQSEHQTGLAYDIGSRESVANMSIQFGQTPEGNWLKENAHKYGFIIRYGKDKTHITGYRYEPWHIRYVGKVHAAKLYRSGQTLEEYLGVYKKPVAKKISRKVATTEQPTTEDTTSEILTIEQPISEQLTIEQSITERPLTEQPTIEINTSQ</sequence>
<feature type="compositionally biased region" description="Basic and acidic residues" evidence="1">
    <location>
        <begin position="24"/>
        <end position="39"/>
    </location>
</feature>
<dbReference type="PANTHER" id="PTHR34385:SF1">
    <property type="entry name" value="PEPTIDOGLYCAN L-ALANYL-D-GLUTAMATE ENDOPEPTIDASE CWLK"/>
    <property type="match status" value="1"/>
</dbReference>
<dbReference type="InterPro" id="IPR003709">
    <property type="entry name" value="VanY-like_core_dom"/>
</dbReference>
<dbReference type="EMBL" id="MJBI02000004">
    <property type="protein sequence ID" value="RAI80074.1"/>
    <property type="molecule type" value="Genomic_DNA"/>
</dbReference>
<gene>
    <name evidence="3" type="ORF">BFS35_009835</name>
</gene>
<organism evidence="3 4">
    <name type="scientific">Macrococcoides goetzii</name>
    <dbReference type="NCBI Taxonomy" id="1891097"/>
    <lineage>
        <taxon>Bacteria</taxon>
        <taxon>Bacillati</taxon>
        <taxon>Bacillota</taxon>
        <taxon>Bacilli</taxon>
        <taxon>Bacillales</taxon>
        <taxon>Staphylococcaceae</taxon>
        <taxon>Macrococcoides</taxon>
    </lineage>
</organism>
<dbReference type="InterPro" id="IPR052179">
    <property type="entry name" value="DD-CPase-like"/>
</dbReference>
<dbReference type="Pfam" id="PF02557">
    <property type="entry name" value="VanY"/>
    <property type="match status" value="1"/>
</dbReference>
<dbReference type="RefSeq" id="WP_099581015.1">
    <property type="nucleotide sequence ID" value="NZ_MJBI02000004.1"/>
</dbReference>
<accession>A0A2G5NLX0</accession>
<evidence type="ECO:0000256" key="1">
    <source>
        <dbReference type="SAM" id="MobiDB-lite"/>
    </source>
</evidence>
<feature type="region of interest" description="Disordered" evidence="1">
    <location>
        <begin position="278"/>
        <end position="298"/>
    </location>
</feature>
<keyword evidence="3" id="KW-0378">Hydrolase</keyword>
<dbReference type="InterPro" id="IPR058193">
    <property type="entry name" value="VanY/YodJ_core_dom"/>
</dbReference>
<reference evidence="3 4" key="1">
    <citation type="journal article" date="2018" name="Front. Microbiol.">
        <title>Description and Comparative Genomics of Macrococcus caseolyticus subsp. hominis subsp. nov., Macrococcus goetzii sp. nov., Macrococcus epidermidis sp. nov., and Macrococcus bohemicus sp. nov., Novel Macrococci From Human Clinical Material With Virulence Potential and Suspected Uptake of Foreign DNA by Natural Transformation.</title>
        <authorList>
            <person name="Maslanova I."/>
            <person name="Wertheimer Z."/>
            <person name="Sedlacek I."/>
            <person name="Svec P."/>
            <person name="Indrakova A."/>
            <person name="Kovarovic V."/>
            <person name="Schumann P."/>
            <person name="Sproer C."/>
            <person name="Kralova S."/>
            <person name="Sedo O."/>
            <person name="Kristofova L."/>
            <person name="Vrbovska V."/>
            <person name="Fuzik T."/>
            <person name="Petras P."/>
            <person name="Zdrahal Z."/>
            <person name="Ruzickova V."/>
            <person name="Doskar J."/>
            <person name="Pantucek R."/>
        </authorList>
    </citation>
    <scope>NUCLEOTIDE SEQUENCE [LARGE SCALE GENOMIC DNA]</scope>
    <source>
        <strain evidence="3 4">CCM 4927</strain>
    </source>
</reference>
<dbReference type="PROSITE" id="PS51257">
    <property type="entry name" value="PROKAR_LIPOPROTEIN"/>
    <property type="match status" value="1"/>
</dbReference>
<dbReference type="AlphaFoldDB" id="A0A2G5NLX0"/>
<dbReference type="CDD" id="cd14852">
    <property type="entry name" value="LD-carboxypeptidase"/>
    <property type="match status" value="1"/>
</dbReference>
<keyword evidence="3" id="KW-0645">Protease</keyword>
<keyword evidence="3" id="KW-0121">Carboxypeptidase</keyword>
<protein>
    <submittedName>
        <fullName evidence="3">D-alanyl-D-alanine carboxypeptidase family protein</fullName>
    </submittedName>
</protein>
<dbReference type="SUPFAM" id="SSF55166">
    <property type="entry name" value="Hedgehog/DD-peptidase"/>
    <property type="match status" value="1"/>
</dbReference>
<dbReference type="GO" id="GO:0004180">
    <property type="term" value="F:carboxypeptidase activity"/>
    <property type="evidence" value="ECO:0007669"/>
    <property type="project" value="UniProtKB-KW"/>
</dbReference>